<keyword evidence="1" id="KW-0732">Signal</keyword>
<evidence type="ECO:0000313" key="3">
    <source>
        <dbReference type="Proteomes" id="UP001562065"/>
    </source>
</evidence>
<dbReference type="PANTHER" id="PTHR30105">
    <property type="entry name" value="UNCHARACTERIZED YIBQ-RELATED"/>
    <property type="match status" value="1"/>
</dbReference>
<keyword evidence="3" id="KW-1185">Reference proteome</keyword>
<organism evidence="2 3">
    <name type="scientific">Isoalcanivorax beigongshangi</name>
    <dbReference type="NCBI Taxonomy" id="3238810"/>
    <lineage>
        <taxon>Bacteria</taxon>
        <taxon>Pseudomonadati</taxon>
        <taxon>Pseudomonadota</taxon>
        <taxon>Gammaproteobacteria</taxon>
        <taxon>Oceanospirillales</taxon>
        <taxon>Alcanivoracaceae</taxon>
        <taxon>Isoalcanivorax</taxon>
    </lineage>
</organism>
<comment type="caution">
    <text evidence="2">The sequence shown here is derived from an EMBL/GenBank/DDBJ whole genome shotgun (WGS) entry which is preliminary data.</text>
</comment>
<feature type="signal peptide" evidence="1">
    <location>
        <begin position="1"/>
        <end position="19"/>
    </location>
</feature>
<dbReference type="SUPFAM" id="SSF88713">
    <property type="entry name" value="Glycoside hydrolase/deacetylase"/>
    <property type="match status" value="1"/>
</dbReference>
<dbReference type="RefSeq" id="WP_369456196.1">
    <property type="nucleotide sequence ID" value="NZ_JBGCUO010000002.1"/>
</dbReference>
<evidence type="ECO:0000256" key="1">
    <source>
        <dbReference type="SAM" id="SignalP"/>
    </source>
</evidence>
<gene>
    <name evidence="2" type="ORF">AB5I84_12265</name>
</gene>
<proteinExistence type="predicted"/>
<feature type="chain" id="PRO_5047026554" evidence="1">
    <location>
        <begin position="20"/>
        <end position="251"/>
    </location>
</feature>
<sequence length="251" mass="27409">MKPLLVLLTALLWAPLALATDTPRIAVILDDIGYHRDRSQRALQLPPAITLAVIPRSPHGTEMARRAAARGHEILIHLPMAASGPMPLDPGGVDTQMSATQVARVLRDAFERVPQARGLNNHMGSAVTRDRAAMERVMQALATRHVYFIDSRTIGDSVAAATAARFGIAQASRDVFLDNLRDRAAINTQFNQLLAIARQRGHAIGIGHPYPETLEYLESALPLLREAGVELVPVSELLPNNWRRAAALRGR</sequence>
<name>A0ABV4AMC7_9GAMM</name>
<dbReference type="CDD" id="cd10936">
    <property type="entry name" value="CE4_DAC2"/>
    <property type="match status" value="1"/>
</dbReference>
<accession>A0ABV4AMC7</accession>
<dbReference type="Pfam" id="PF04748">
    <property type="entry name" value="Polysacc_deac_2"/>
    <property type="match status" value="1"/>
</dbReference>
<dbReference type="InterPro" id="IPR006837">
    <property type="entry name" value="Divergent_DAC"/>
</dbReference>
<dbReference type="PANTHER" id="PTHR30105:SF2">
    <property type="entry name" value="DIVERGENT POLYSACCHARIDE DEACETYLASE SUPERFAMILY"/>
    <property type="match status" value="1"/>
</dbReference>
<reference evidence="2 3" key="1">
    <citation type="submission" date="2024-07" db="EMBL/GenBank/DDBJ databases">
        <authorList>
            <person name="Ren Q."/>
        </authorList>
    </citation>
    <scope>NUCLEOTIDE SEQUENCE [LARGE SCALE GENOMIC DNA]</scope>
    <source>
        <strain evidence="2 3">REN37</strain>
    </source>
</reference>
<dbReference type="Gene3D" id="3.20.20.370">
    <property type="entry name" value="Glycoside hydrolase/deacetylase"/>
    <property type="match status" value="1"/>
</dbReference>
<protein>
    <submittedName>
        <fullName evidence="2">Divergent polysaccharide deacetylase family protein</fullName>
    </submittedName>
</protein>
<dbReference type="Proteomes" id="UP001562065">
    <property type="component" value="Unassembled WGS sequence"/>
</dbReference>
<dbReference type="InterPro" id="IPR011330">
    <property type="entry name" value="Glyco_hydro/deAcase_b/a-brl"/>
</dbReference>
<dbReference type="EMBL" id="JBGCUO010000002">
    <property type="protein sequence ID" value="MEY1662926.1"/>
    <property type="molecule type" value="Genomic_DNA"/>
</dbReference>
<evidence type="ECO:0000313" key="2">
    <source>
        <dbReference type="EMBL" id="MEY1662926.1"/>
    </source>
</evidence>